<keyword evidence="9" id="KW-0807">Transducer</keyword>
<evidence type="ECO:0000256" key="6">
    <source>
        <dbReference type="ARBA" id="ARBA00022989"/>
    </source>
</evidence>
<dbReference type="PANTHER" id="PTHR21137:SF35">
    <property type="entry name" value="ODORANT RECEPTOR 19A-RELATED"/>
    <property type="match status" value="1"/>
</dbReference>
<keyword evidence="4 10" id="KW-0812">Transmembrane</keyword>
<dbReference type="Pfam" id="PF02949">
    <property type="entry name" value="7tm_6"/>
    <property type="match status" value="1"/>
</dbReference>
<feature type="transmembrane region" description="Helical" evidence="10">
    <location>
        <begin position="193"/>
        <end position="213"/>
    </location>
</feature>
<evidence type="ECO:0000256" key="2">
    <source>
        <dbReference type="ARBA" id="ARBA00022475"/>
    </source>
</evidence>
<protein>
    <recommendedName>
        <fullName evidence="13">Odorant receptor</fullName>
    </recommendedName>
</protein>
<dbReference type="InterPro" id="IPR004117">
    <property type="entry name" value="7tm6_olfct_rcpt"/>
</dbReference>
<evidence type="ECO:0000256" key="7">
    <source>
        <dbReference type="ARBA" id="ARBA00023136"/>
    </source>
</evidence>
<keyword evidence="11" id="KW-1185">Reference proteome</keyword>
<dbReference type="GO" id="GO:0007165">
    <property type="term" value="P:signal transduction"/>
    <property type="evidence" value="ECO:0007669"/>
    <property type="project" value="UniProtKB-KW"/>
</dbReference>
<reference evidence="12" key="1">
    <citation type="submission" date="2025-08" db="UniProtKB">
        <authorList>
            <consortium name="RefSeq"/>
        </authorList>
    </citation>
    <scope>IDENTIFICATION</scope>
    <source>
        <strain evidence="12">USDA-PBARC FA_bdor</strain>
        <tissue evidence="12">Whole organism</tissue>
    </source>
</reference>
<evidence type="ECO:0000313" key="11">
    <source>
        <dbReference type="Proteomes" id="UP000694866"/>
    </source>
</evidence>
<evidence type="ECO:0000256" key="3">
    <source>
        <dbReference type="ARBA" id="ARBA00022606"/>
    </source>
</evidence>
<name>A0A9R1TGI6_9HYME</name>
<dbReference type="AlphaFoldDB" id="A0A9R1TGI6"/>
<evidence type="ECO:0000256" key="8">
    <source>
        <dbReference type="ARBA" id="ARBA00023170"/>
    </source>
</evidence>
<dbReference type="GeneID" id="105269753"/>
<dbReference type="GO" id="GO:0005549">
    <property type="term" value="F:odorant binding"/>
    <property type="evidence" value="ECO:0007669"/>
    <property type="project" value="InterPro"/>
</dbReference>
<evidence type="ECO:0000256" key="1">
    <source>
        <dbReference type="ARBA" id="ARBA00004651"/>
    </source>
</evidence>
<gene>
    <name evidence="12" type="primary">LOC105269753</name>
</gene>
<keyword evidence="5" id="KW-0552">Olfaction</keyword>
<comment type="subcellular location">
    <subcellularLocation>
        <location evidence="1">Cell membrane</location>
        <topology evidence="1">Multi-pass membrane protein</topology>
    </subcellularLocation>
</comment>
<dbReference type="Proteomes" id="UP000694866">
    <property type="component" value="Unplaced"/>
</dbReference>
<dbReference type="KEGG" id="fas:105269753"/>
<dbReference type="GO" id="GO:0005886">
    <property type="term" value="C:plasma membrane"/>
    <property type="evidence" value="ECO:0007669"/>
    <property type="project" value="UniProtKB-SubCell"/>
</dbReference>
<feature type="transmembrane region" description="Helical" evidence="10">
    <location>
        <begin position="120"/>
        <end position="141"/>
    </location>
</feature>
<accession>A0A9R1TGI6</accession>
<proteinExistence type="predicted"/>
<dbReference type="GO" id="GO:0004984">
    <property type="term" value="F:olfactory receptor activity"/>
    <property type="evidence" value="ECO:0007669"/>
    <property type="project" value="InterPro"/>
</dbReference>
<evidence type="ECO:0008006" key="13">
    <source>
        <dbReference type="Google" id="ProtNLM"/>
    </source>
</evidence>
<evidence type="ECO:0000256" key="5">
    <source>
        <dbReference type="ARBA" id="ARBA00022725"/>
    </source>
</evidence>
<evidence type="ECO:0000313" key="12">
    <source>
        <dbReference type="RefSeq" id="XP_011308548.1"/>
    </source>
</evidence>
<evidence type="ECO:0000256" key="10">
    <source>
        <dbReference type="SAM" id="Phobius"/>
    </source>
</evidence>
<dbReference type="PANTHER" id="PTHR21137">
    <property type="entry name" value="ODORANT RECEPTOR"/>
    <property type="match status" value="1"/>
</dbReference>
<evidence type="ECO:0000256" key="4">
    <source>
        <dbReference type="ARBA" id="ARBA00022692"/>
    </source>
</evidence>
<evidence type="ECO:0000256" key="9">
    <source>
        <dbReference type="ARBA" id="ARBA00023224"/>
    </source>
</evidence>
<keyword evidence="7 10" id="KW-0472">Membrane</keyword>
<organism evidence="11 12">
    <name type="scientific">Fopius arisanus</name>
    <dbReference type="NCBI Taxonomy" id="64838"/>
    <lineage>
        <taxon>Eukaryota</taxon>
        <taxon>Metazoa</taxon>
        <taxon>Ecdysozoa</taxon>
        <taxon>Arthropoda</taxon>
        <taxon>Hexapoda</taxon>
        <taxon>Insecta</taxon>
        <taxon>Pterygota</taxon>
        <taxon>Neoptera</taxon>
        <taxon>Endopterygota</taxon>
        <taxon>Hymenoptera</taxon>
        <taxon>Apocrita</taxon>
        <taxon>Ichneumonoidea</taxon>
        <taxon>Braconidae</taxon>
        <taxon>Opiinae</taxon>
        <taxon>Fopius</taxon>
    </lineage>
</organism>
<feature type="transmembrane region" description="Helical" evidence="10">
    <location>
        <begin position="225"/>
        <end position="245"/>
    </location>
</feature>
<sequence>MIFCTTALTKYNFLVGHRQAISKCIEHMNIDFRRAKSDNDRSIVLNYARTGRTIATVSTSLMYAAGFFYRTILPLTRPVIVTSNNLTIRPLTAPIYDPLFSAYTYRSWTLVFIGQWFSGYVMYTTAVGACNLATVFVLHACGQLKLVMSRLESCVEGSKHVPASVEDRVAEIVELHVRSLCFAFRVETILNKVCFAEVGGCTLVICFLGYYLITDVNSHETAISLLTYYVLIVSFTFNIFIYCYIGELLTQQGMRVGTVAYLIDWHKLPVSSARGIMLIISMSAYPTSITAGRMMQLSYSSFLSIMKTSVAYLNVLREMTD</sequence>
<keyword evidence="6 10" id="KW-1133">Transmembrane helix</keyword>
<keyword evidence="3" id="KW-0716">Sensory transduction</keyword>
<keyword evidence="8" id="KW-0675">Receptor</keyword>
<keyword evidence="2" id="KW-1003">Cell membrane</keyword>
<dbReference type="RefSeq" id="XP_011308548.1">
    <property type="nucleotide sequence ID" value="XM_011310246.1"/>
</dbReference>
<dbReference type="OrthoDB" id="7540137at2759"/>